<organism evidence="2 4">
    <name type="scientific">Ostreococcus tauri</name>
    <name type="common">Marine green alga</name>
    <dbReference type="NCBI Taxonomy" id="70448"/>
    <lineage>
        <taxon>Eukaryota</taxon>
        <taxon>Viridiplantae</taxon>
        <taxon>Chlorophyta</taxon>
        <taxon>Mamiellophyceae</taxon>
        <taxon>Mamiellales</taxon>
        <taxon>Bathycoccaceae</taxon>
        <taxon>Ostreococcus</taxon>
    </lineage>
</organism>
<reference evidence="3" key="3">
    <citation type="submission" date="2017-04" db="EMBL/GenBank/DDBJ databases">
        <title>Population genomics of picophytoplankton unveils novel chromosome hypervariability.</title>
        <authorList>
            <consortium name="DOE Joint Genome Institute"/>
            <person name="Blanc-Mathieu R."/>
            <person name="Krasovec M."/>
            <person name="Hebrard M."/>
            <person name="Yau S."/>
            <person name="Desgranges E."/>
            <person name="Martin J."/>
            <person name="Schackwitz W."/>
            <person name="Kuo A."/>
            <person name="Salin G."/>
            <person name="Donnadieu C."/>
            <person name="Desdevises Y."/>
            <person name="Sanchez-Ferandin S."/>
            <person name="Moreau H."/>
            <person name="Rivals E."/>
            <person name="Grigoriev I.V."/>
            <person name="Grimsley N."/>
            <person name="Eyre-Walker A."/>
            <person name="Piganeau G."/>
        </authorList>
    </citation>
    <scope>NUCLEOTIDE SEQUENCE [LARGE SCALE GENOMIC DNA]</scope>
    <source>
        <strain evidence="3">RCC 1115</strain>
    </source>
</reference>
<gene>
    <name evidence="3" type="ORF">BE221DRAFT_8404</name>
    <name evidence="2" type="ORF">OT_ostta08g00500</name>
</gene>
<accession>A0A454XK13</accession>
<dbReference type="OMA" id="DAWWNAS"/>
<name>Q013Z2_OSTTA</name>
<accession>A0A1Y5IBC1</accession>
<reference evidence="2 4" key="1">
    <citation type="journal article" date="2006" name="Proc. Natl. Acad. Sci. U.S.A.">
        <title>Genome analysis of the smallest free-living eukaryote Ostreococcus tauri unveils many unique features.</title>
        <authorList>
            <person name="Derelle E."/>
            <person name="Ferraz C."/>
            <person name="Rombauts S."/>
            <person name="Rouze P."/>
            <person name="Worden A.Z."/>
            <person name="Robbens S."/>
            <person name="Partensky F."/>
            <person name="Degroeve S."/>
            <person name="Echeynie S."/>
            <person name="Cooke R."/>
            <person name="Saeys Y."/>
            <person name="Wuyts J."/>
            <person name="Jabbari K."/>
            <person name="Bowler C."/>
            <person name="Panaud O."/>
            <person name="Piegu B."/>
            <person name="Ball S.G."/>
            <person name="Ral J.-P."/>
            <person name="Bouget F.-Y."/>
            <person name="Piganeau G."/>
            <person name="De Baets B."/>
            <person name="Picard A."/>
            <person name="Delseny M."/>
            <person name="Demaille J."/>
            <person name="Van de Peer Y."/>
            <person name="Moreau H."/>
        </authorList>
    </citation>
    <scope>NUCLEOTIDE SEQUENCE [LARGE SCALE GENOMIC DNA]</scope>
    <source>
        <strain evidence="2 4">OTTH0595</strain>
    </source>
</reference>
<dbReference type="Proteomes" id="UP000009170">
    <property type="component" value="Unassembled WGS sequence"/>
</dbReference>
<accession>Q013Z2</accession>
<dbReference type="InParanoid" id="Q013Z2"/>
<keyword evidence="4" id="KW-1185">Reference proteome</keyword>
<protein>
    <submittedName>
        <fullName evidence="2">Unnamed product</fullName>
    </submittedName>
</protein>
<dbReference type="RefSeq" id="XP_003080619.1">
    <property type="nucleotide sequence ID" value="XM_003080571.1"/>
</dbReference>
<evidence type="ECO:0000256" key="1">
    <source>
        <dbReference type="SAM" id="MobiDB-lite"/>
    </source>
</evidence>
<feature type="region of interest" description="Disordered" evidence="1">
    <location>
        <begin position="178"/>
        <end position="199"/>
    </location>
</feature>
<proteinExistence type="predicted"/>
<reference evidence="2" key="2">
    <citation type="journal article" date="2014" name="BMC Genomics">
        <title>An improved genome of the model marine alga Ostreococcus tauri unfolds by assessing Illumina de novo assemblies.</title>
        <authorList>
            <person name="Blanc-Mathieu R."/>
            <person name="Verhelst B."/>
            <person name="Derelle E."/>
            <person name="Rombauts S."/>
            <person name="Bouget F.Y."/>
            <person name="Carre I."/>
            <person name="Chateau A."/>
            <person name="Eyre-Walker A."/>
            <person name="Grimsley N."/>
            <person name="Moreau H."/>
            <person name="Piegu B."/>
            <person name="Rivals E."/>
            <person name="Schackwitz W."/>
            <person name="Van de Peer Y."/>
            <person name="Piganeau G."/>
        </authorList>
    </citation>
    <scope>NUCLEOTIDE SEQUENCE</scope>
    <source>
        <strain evidence="2">RCC4221</strain>
    </source>
</reference>
<dbReference type="Proteomes" id="UP000195557">
    <property type="component" value="Unassembled WGS sequence"/>
</dbReference>
<evidence type="ECO:0000313" key="4">
    <source>
        <dbReference type="Proteomes" id="UP000009170"/>
    </source>
</evidence>
<dbReference type="KEGG" id="ota:OT_ostta08g00500"/>
<evidence type="ECO:0000313" key="3">
    <source>
        <dbReference type="EMBL" id="OUS46806.1"/>
    </source>
</evidence>
<sequence length="199" mass="21233">MRATTRVIHRLARPFTASSASSSAPSTRASESSTSQTSTTTRFIQAFVAVVTLRACDAALDDYVVYRIAIELAKQRSGLTSDARLTEALGTTLDADGAWWNASVSRRDDGALARVDFGLVGDKASCDARVTMVRRDAGTARSWTGRWMRWATPASARDALGGTRAWRALEVEASIPTAKGGGRSAQVSLMRAEDADATS</sequence>
<dbReference type="AlphaFoldDB" id="Q013Z2"/>
<evidence type="ECO:0000313" key="2">
    <source>
        <dbReference type="EMBL" id="CAL54787.1"/>
    </source>
</evidence>
<feature type="region of interest" description="Disordered" evidence="1">
    <location>
        <begin position="16"/>
        <end position="35"/>
    </location>
</feature>
<dbReference type="GeneID" id="9833419"/>
<dbReference type="EMBL" id="KZ155780">
    <property type="protein sequence ID" value="OUS46806.1"/>
    <property type="molecule type" value="Genomic_DNA"/>
</dbReference>
<dbReference type="EMBL" id="CAID01000008">
    <property type="protein sequence ID" value="CAL54787.1"/>
    <property type="molecule type" value="Genomic_DNA"/>
</dbReference>